<evidence type="ECO:0000256" key="3">
    <source>
        <dbReference type="ARBA" id="ARBA00022679"/>
    </source>
</evidence>
<comment type="cofactor">
    <cofactor evidence="1">
        <name>Mg(2+)</name>
        <dbReference type="ChEBI" id="CHEBI:18420"/>
    </cofactor>
</comment>
<keyword evidence="5" id="KW-0460">Magnesium</keyword>
<dbReference type="GO" id="GO:0004659">
    <property type="term" value="F:prenyltransferase activity"/>
    <property type="evidence" value="ECO:0007669"/>
    <property type="project" value="InterPro"/>
</dbReference>
<dbReference type="GO" id="GO:0046872">
    <property type="term" value="F:metal ion binding"/>
    <property type="evidence" value="ECO:0007669"/>
    <property type="project" value="UniProtKB-KW"/>
</dbReference>
<reference evidence="8" key="1">
    <citation type="submission" date="2020-10" db="EMBL/GenBank/DDBJ databases">
        <title>Unveiling of a novel bifunctional photoreceptor, Dualchrome1, isolated from a cosmopolitan green alga.</title>
        <authorList>
            <person name="Suzuki S."/>
            <person name="Kawachi M."/>
        </authorList>
    </citation>
    <scope>NUCLEOTIDE SEQUENCE</scope>
    <source>
        <strain evidence="8">NIES 2893</strain>
    </source>
</reference>
<dbReference type="Gene3D" id="1.10.600.10">
    <property type="entry name" value="Farnesyl Diphosphate Synthase"/>
    <property type="match status" value="1"/>
</dbReference>
<proteinExistence type="inferred from homology"/>
<keyword evidence="4" id="KW-0479">Metal-binding</keyword>
<comment type="similarity">
    <text evidence="2 7">Belongs to the FPP/GGPP synthase family.</text>
</comment>
<dbReference type="PANTHER" id="PTHR12001:SF69">
    <property type="entry name" value="ALL TRANS-POLYPRENYL-DIPHOSPHATE SYNTHASE PDSS1"/>
    <property type="match status" value="1"/>
</dbReference>
<organism evidence="8 9">
    <name type="scientific">Pycnococcus provasolii</name>
    <dbReference type="NCBI Taxonomy" id="41880"/>
    <lineage>
        <taxon>Eukaryota</taxon>
        <taxon>Viridiplantae</taxon>
        <taxon>Chlorophyta</taxon>
        <taxon>Pseudoscourfieldiophyceae</taxon>
        <taxon>Pseudoscourfieldiales</taxon>
        <taxon>Pycnococcaceae</taxon>
        <taxon>Pycnococcus</taxon>
    </lineage>
</organism>
<dbReference type="InterPro" id="IPR000092">
    <property type="entry name" value="Polyprenyl_synt"/>
</dbReference>
<evidence type="ECO:0000313" key="9">
    <source>
        <dbReference type="Proteomes" id="UP000660262"/>
    </source>
</evidence>
<accession>A0A830H7Z6</accession>
<evidence type="ECO:0008006" key="10">
    <source>
        <dbReference type="Google" id="ProtNLM"/>
    </source>
</evidence>
<dbReference type="EMBL" id="BNJQ01000003">
    <property type="protein sequence ID" value="GHP02443.1"/>
    <property type="molecule type" value="Genomic_DNA"/>
</dbReference>
<evidence type="ECO:0000256" key="1">
    <source>
        <dbReference type="ARBA" id="ARBA00001946"/>
    </source>
</evidence>
<evidence type="ECO:0000256" key="5">
    <source>
        <dbReference type="ARBA" id="ARBA00022842"/>
    </source>
</evidence>
<dbReference type="OrthoDB" id="9927103at2759"/>
<protein>
    <recommendedName>
        <fullName evidence="10">Geranyl diphosphate synthase</fullName>
    </recommendedName>
</protein>
<comment type="caution">
    <text evidence="8">The sequence shown here is derived from an EMBL/GenBank/DDBJ whole genome shotgun (WGS) entry which is preliminary data.</text>
</comment>
<name>A0A830H7Z6_9CHLO</name>
<dbReference type="SUPFAM" id="SSF48576">
    <property type="entry name" value="Terpenoid synthases"/>
    <property type="match status" value="1"/>
</dbReference>
<evidence type="ECO:0000256" key="4">
    <source>
        <dbReference type="ARBA" id="ARBA00022723"/>
    </source>
</evidence>
<dbReference type="AlphaFoldDB" id="A0A830H7Z6"/>
<gene>
    <name evidence="8" type="ORF">PPROV_000120000</name>
</gene>
<dbReference type="PROSITE" id="PS00723">
    <property type="entry name" value="POLYPRENYL_SYNTHASE_1"/>
    <property type="match status" value="1"/>
</dbReference>
<evidence type="ECO:0000313" key="8">
    <source>
        <dbReference type="EMBL" id="GHP02443.1"/>
    </source>
</evidence>
<evidence type="ECO:0000256" key="6">
    <source>
        <dbReference type="ARBA" id="ARBA00023229"/>
    </source>
</evidence>
<evidence type="ECO:0000256" key="7">
    <source>
        <dbReference type="RuleBase" id="RU004466"/>
    </source>
</evidence>
<dbReference type="Proteomes" id="UP000660262">
    <property type="component" value="Unassembled WGS sequence"/>
</dbReference>
<dbReference type="Pfam" id="PF00348">
    <property type="entry name" value="polyprenyl_synt"/>
    <property type="match status" value="1"/>
</dbReference>
<dbReference type="GO" id="GO:0006744">
    <property type="term" value="P:ubiquinone biosynthetic process"/>
    <property type="evidence" value="ECO:0007669"/>
    <property type="project" value="TreeGrafter"/>
</dbReference>
<keyword evidence="3 7" id="KW-0808">Transferase</keyword>
<keyword evidence="9" id="KW-1185">Reference proteome</keyword>
<dbReference type="CDD" id="cd00685">
    <property type="entry name" value="Trans_IPPS_HT"/>
    <property type="match status" value="1"/>
</dbReference>
<keyword evidence="6" id="KW-0414">Isoprene biosynthesis</keyword>
<dbReference type="GO" id="GO:0008299">
    <property type="term" value="P:isoprenoid biosynthetic process"/>
    <property type="evidence" value="ECO:0007669"/>
    <property type="project" value="UniProtKB-KW"/>
</dbReference>
<dbReference type="InterPro" id="IPR033749">
    <property type="entry name" value="Polyprenyl_synt_CS"/>
</dbReference>
<dbReference type="PANTHER" id="PTHR12001">
    <property type="entry name" value="GERANYLGERANYL PYROPHOSPHATE SYNTHASE"/>
    <property type="match status" value="1"/>
</dbReference>
<dbReference type="SFLD" id="SFLDS00005">
    <property type="entry name" value="Isoprenoid_Synthase_Type_I"/>
    <property type="match status" value="1"/>
</dbReference>
<dbReference type="InterPro" id="IPR008949">
    <property type="entry name" value="Isoprenoid_synthase_dom_sf"/>
</dbReference>
<evidence type="ECO:0000256" key="2">
    <source>
        <dbReference type="ARBA" id="ARBA00006706"/>
    </source>
</evidence>
<sequence>MATTTMQAVQLCLKGSPLRVTHSVVVYGALSFSSHAALCGSCTLASPPSPPPSSAASAQPSPPTPQTIRTNTLQYIQRRCFTSLAANAPDLRGDSAAVSSSSFSSLNGLFSCLPHQAPPPCNSQTPLAKPNPQAHDPFALVRDEISNVGERMRRSIATDVPMLGDAADYFFAQGASGKRVRPTVLLLLASVLSGSERPPNVADVDRAAPAAHLTAVDETADAPSYLRSRQQRLAEITELIHVASLLHDDVVDGADTRRGVASLNAHASNKLAVLAGDFLLARASVQLANLRDPDVIVLLSTVLEHLVAGEVMQLNADRTERLSYDHYMKKTYYKTASLLAHSCEAVAVLGGATAEERRSAHLYGKHLGIAFQLVDDALDFDVDNAELGKPGGGADMANGLVTLPVLYAMEGSDELRAMASNKFRGDGAVARALEIVLSGDAVERTRQLAAYHATMARDACMSLPCSRRVAQTGTHATRCRDALAELAARVVVRSS</sequence>
<dbReference type="GO" id="GO:1990234">
    <property type="term" value="C:transferase complex"/>
    <property type="evidence" value="ECO:0007669"/>
    <property type="project" value="TreeGrafter"/>
</dbReference>